<dbReference type="SUPFAM" id="SSF53850">
    <property type="entry name" value="Periplasmic binding protein-like II"/>
    <property type="match status" value="1"/>
</dbReference>
<evidence type="ECO:0000256" key="6">
    <source>
        <dbReference type="ARBA" id="ARBA00022729"/>
    </source>
</evidence>
<evidence type="ECO:0000256" key="5">
    <source>
        <dbReference type="ARBA" id="ARBA00022448"/>
    </source>
</evidence>
<keyword evidence="6 9" id="KW-0732">Signal</keyword>
<evidence type="ECO:0000313" key="10">
    <source>
        <dbReference type="EMBL" id="MBB6488945.1"/>
    </source>
</evidence>
<evidence type="ECO:0000256" key="1">
    <source>
        <dbReference type="ARBA" id="ARBA00004418"/>
    </source>
</evidence>
<reference evidence="10 11" key="1">
    <citation type="submission" date="2020-08" db="EMBL/GenBank/DDBJ databases">
        <title>Genomic Encyclopedia of Type Strains, Phase IV (KMG-V): Genome sequencing to study the core and pangenomes of soil and plant-associated prokaryotes.</title>
        <authorList>
            <person name="Whitman W."/>
        </authorList>
    </citation>
    <scope>NUCLEOTIDE SEQUENCE [LARGE SCALE GENOMIC DNA]</scope>
    <source>
        <strain evidence="10 11">SEMIA 4060</strain>
    </source>
</reference>
<comment type="subcellular location">
    <subcellularLocation>
        <location evidence="1">Periplasm</location>
    </subcellularLocation>
</comment>
<dbReference type="GO" id="GO:0042597">
    <property type="term" value="C:periplasmic space"/>
    <property type="evidence" value="ECO:0007669"/>
    <property type="project" value="UniProtKB-SubCell"/>
</dbReference>
<sequence length="419" mass="43978">MIRLISATAIATISLALLPAFSAAAGELRFVSGQEKQNGAVLKQIFEAYNGTKPSSPVKLELDNKSDLDTTQKVLADIVAGTTPDAVRVTGAVLRPYVDSGRAQPLDDCLASAPDLAAQLDKGLLDDFRVNGKLYAMPWYVTLPALFINTDAFKVAGLDPAKPPRNWTELEAAAAKLSDKANNKFGVLMYMPNTYMFEGQLASAGGAMIGVGGKSGVGGAAGVEVMGYMRGLVEKGYMPAVSPGTFWGEAGRMFQAGEVAMLLSSSSGYTSLVSKASFKVALAPMPAKDGAAPVTMASGNGFVMLATDPARKEATCKALLSLVTPESVALTVKATASSPINTTAVAKPELLGDFYKQNPDLKVINTQGSQNWYTLPGKANNEFQSNFGDIQYEILTGATSAKDGMKRLSGIMDDLTGTK</sequence>
<dbReference type="RefSeq" id="WP_184710844.1">
    <property type="nucleotide sequence ID" value="NZ_JACHBG010000029.1"/>
</dbReference>
<gene>
    <name evidence="10" type="ORF">GGD46_006270</name>
</gene>
<dbReference type="Proteomes" id="UP000565576">
    <property type="component" value="Unassembled WGS sequence"/>
</dbReference>
<feature type="chain" id="PRO_5031532727" description="sn-glycerol-3-phosphate-binding periplasmic protein UgpB" evidence="9">
    <location>
        <begin position="26"/>
        <end position="419"/>
    </location>
</feature>
<proteinExistence type="inferred from homology"/>
<protein>
    <recommendedName>
        <fullName evidence="4">sn-glycerol-3-phosphate-binding periplasmic protein UgpB</fullName>
    </recommendedName>
</protein>
<accession>A0A7X0IXQ6</accession>
<dbReference type="Pfam" id="PF13416">
    <property type="entry name" value="SBP_bac_8"/>
    <property type="match status" value="1"/>
</dbReference>
<evidence type="ECO:0000256" key="3">
    <source>
        <dbReference type="ARBA" id="ARBA00011557"/>
    </source>
</evidence>
<comment type="similarity">
    <text evidence="2">Belongs to the bacterial solute-binding protein 1 family.</text>
</comment>
<evidence type="ECO:0000256" key="9">
    <source>
        <dbReference type="SAM" id="SignalP"/>
    </source>
</evidence>
<dbReference type="PANTHER" id="PTHR43649">
    <property type="entry name" value="ARABINOSE-BINDING PROTEIN-RELATED"/>
    <property type="match status" value="1"/>
</dbReference>
<name>A0A7X0IXQ6_9HYPH</name>
<comment type="caution">
    <text evidence="10">The sequence shown here is derived from an EMBL/GenBank/DDBJ whole genome shotgun (WGS) entry which is preliminary data.</text>
</comment>
<keyword evidence="7" id="KW-0574">Periplasm</keyword>
<dbReference type="PANTHER" id="PTHR43649:SF31">
    <property type="entry name" value="SN-GLYCEROL-3-PHOSPHATE-BINDING PERIPLASMIC PROTEIN UGPB"/>
    <property type="match status" value="1"/>
</dbReference>
<evidence type="ECO:0000256" key="4">
    <source>
        <dbReference type="ARBA" id="ARBA00017470"/>
    </source>
</evidence>
<dbReference type="InterPro" id="IPR006059">
    <property type="entry name" value="SBP"/>
</dbReference>
<dbReference type="Gene3D" id="3.40.190.10">
    <property type="entry name" value="Periplasmic binding protein-like II"/>
    <property type="match status" value="1"/>
</dbReference>
<dbReference type="InterPro" id="IPR050490">
    <property type="entry name" value="Bact_solute-bd_prot1"/>
</dbReference>
<organism evidence="10 11">
    <name type="scientific">Rhizobium lusitanum</name>
    <dbReference type="NCBI Taxonomy" id="293958"/>
    <lineage>
        <taxon>Bacteria</taxon>
        <taxon>Pseudomonadati</taxon>
        <taxon>Pseudomonadota</taxon>
        <taxon>Alphaproteobacteria</taxon>
        <taxon>Hyphomicrobiales</taxon>
        <taxon>Rhizobiaceae</taxon>
        <taxon>Rhizobium/Agrobacterium group</taxon>
        <taxon>Rhizobium</taxon>
    </lineage>
</organism>
<dbReference type="AlphaFoldDB" id="A0A7X0IXQ6"/>
<comment type="function">
    <text evidence="8">Part of the ABC transporter complex UgpBAEC involved in sn-glycerol-3-phosphate (G3P) import. Binds G3P.</text>
</comment>
<evidence type="ECO:0000256" key="8">
    <source>
        <dbReference type="ARBA" id="ARBA00034473"/>
    </source>
</evidence>
<evidence type="ECO:0000256" key="7">
    <source>
        <dbReference type="ARBA" id="ARBA00022764"/>
    </source>
</evidence>
<feature type="signal peptide" evidence="9">
    <location>
        <begin position="1"/>
        <end position="25"/>
    </location>
</feature>
<keyword evidence="5" id="KW-0813">Transport</keyword>
<dbReference type="EMBL" id="JACHBG010000029">
    <property type="protein sequence ID" value="MBB6488945.1"/>
    <property type="molecule type" value="Genomic_DNA"/>
</dbReference>
<evidence type="ECO:0000313" key="11">
    <source>
        <dbReference type="Proteomes" id="UP000565576"/>
    </source>
</evidence>
<evidence type="ECO:0000256" key="2">
    <source>
        <dbReference type="ARBA" id="ARBA00008520"/>
    </source>
</evidence>
<comment type="subunit">
    <text evidence="3">The complex is composed of two ATP-binding proteins (UgpC), two transmembrane proteins (UgpA and UgpE) and a solute-binding protein (UgpB).</text>
</comment>